<dbReference type="PROSITE" id="PS50002">
    <property type="entry name" value="SH3"/>
    <property type="match status" value="1"/>
</dbReference>
<dbReference type="OrthoDB" id="6250593at2759"/>
<dbReference type="Pfam" id="PF00018">
    <property type="entry name" value="SH3_1"/>
    <property type="match status" value="1"/>
</dbReference>
<proteinExistence type="predicted"/>
<dbReference type="InterPro" id="IPR001452">
    <property type="entry name" value="SH3_domain"/>
</dbReference>
<dbReference type="InterPro" id="IPR036028">
    <property type="entry name" value="SH3-like_dom_sf"/>
</dbReference>
<dbReference type="SMART" id="SM00326">
    <property type="entry name" value="SH3"/>
    <property type="match status" value="1"/>
</dbReference>
<name>A0A5J5F623_9PEZI</name>
<dbReference type="InParanoid" id="A0A5J5F623"/>
<organism evidence="4 5">
    <name type="scientific">Sphaerosporella brunnea</name>
    <dbReference type="NCBI Taxonomy" id="1250544"/>
    <lineage>
        <taxon>Eukaryota</taxon>
        <taxon>Fungi</taxon>
        <taxon>Dikarya</taxon>
        <taxon>Ascomycota</taxon>
        <taxon>Pezizomycotina</taxon>
        <taxon>Pezizomycetes</taxon>
        <taxon>Pezizales</taxon>
        <taxon>Pyronemataceae</taxon>
        <taxon>Sphaerosporella</taxon>
    </lineage>
</organism>
<evidence type="ECO:0000256" key="2">
    <source>
        <dbReference type="PROSITE-ProRule" id="PRU00192"/>
    </source>
</evidence>
<accession>A0A5J5F623</accession>
<keyword evidence="1 2" id="KW-0728">SH3 domain</keyword>
<dbReference type="EMBL" id="VXIS01000030">
    <property type="protein sequence ID" value="KAA8911937.1"/>
    <property type="molecule type" value="Genomic_DNA"/>
</dbReference>
<evidence type="ECO:0000313" key="5">
    <source>
        <dbReference type="Proteomes" id="UP000326924"/>
    </source>
</evidence>
<reference evidence="4 5" key="1">
    <citation type="submission" date="2019-09" db="EMBL/GenBank/DDBJ databases">
        <title>Draft genome of the ectomycorrhizal ascomycete Sphaerosporella brunnea.</title>
        <authorList>
            <consortium name="DOE Joint Genome Institute"/>
            <person name="Benucci G.M."/>
            <person name="Marozzi G."/>
            <person name="Antonielli L."/>
            <person name="Sanchez S."/>
            <person name="Marco P."/>
            <person name="Wang X."/>
            <person name="Falini L.B."/>
            <person name="Barry K."/>
            <person name="Haridas S."/>
            <person name="Lipzen A."/>
            <person name="Labutti K."/>
            <person name="Grigoriev I.V."/>
            <person name="Murat C."/>
            <person name="Martin F."/>
            <person name="Albertini E."/>
            <person name="Donnini D."/>
            <person name="Bonito G."/>
        </authorList>
    </citation>
    <scope>NUCLEOTIDE SEQUENCE [LARGE SCALE GENOMIC DNA]</scope>
    <source>
        <strain evidence="4 5">Sb_GMNB300</strain>
    </source>
</reference>
<gene>
    <name evidence="4" type="ORF">FN846DRAFT_904018</name>
</gene>
<evidence type="ECO:0000313" key="4">
    <source>
        <dbReference type="EMBL" id="KAA8911937.1"/>
    </source>
</evidence>
<comment type="caution">
    <text evidence="4">The sequence shown here is derived from an EMBL/GenBank/DDBJ whole genome shotgun (WGS) entry which is preliminary data.</text>
</comment>
<dbReference type="AlphaFoldDB" id="A0A5J5F623"/>
<evidence type="ECO:0000256" key="1">
    <source>
        <dbReference type="ARBA" id="ARBA00022443"/>
    </source>
</evidence>
<dbReference type="SUPFAM" id="SSF50044">
    <property type="entry name" value="SH3-domain"/>
    <property type="match status" value="1"/>
</dbReference>
<dbReference type="Gene3D" id="2.30.30.40">
    <property type="entry name" value="SH3 Domains"/>
    <property type="match status" value="1"/>
</dbReference>
<feature type="domain" description="SH3" evidence="3">
    <location>
        <begin position="48"/>
        <end position="108"/>
    </location>
</feature>
<dbReference type="CDD" id="cd00174">
    <property type="entry name" value="SH3"/>
    <property type="match status" value="1"/>
</dbReference>
<protein>
    <recommendedName>
        <fullName evidence="3">SH3 domain-containing protein</fullName>
    </recommendedName>
</protein>
<keyword evidence="5" id="KW-1185">Reference proteome</keyword>
<sequence>MAAAPDITSKASLQRILTELEVLKGTGVVSDAEYAVMQETLNAARVKVGLVKFILTCAFSFVKKADHHLSIDAGQKFEVIENEDSDWYLGRVVGGKQVVGWVPKNKFV</sequence>
<evidence type="ECO:0000259" key="3">
    <source>
        <dbReference type="PROSITE" id="PS50002"/>
    </source>
</evidence>
<dbReference type="Proteomes" id="UP000326924">
    <property type="component" value="Unassembled WGS sequence"/>
</dbReference>